<sequence length="74" mass="8790">MDVVTLTETGERDFFEGSDGAYYTPVRGVEARCRWCRVWGHQGDLYYRQFLYTRRAKLVCGRHVQREDDWRGPA</sequence>
<dbReference type="KEGG" id="ftj:FTUN_5484"/>
<evidence type="ECO:0000313" key="1">
    <source>
        <dbReference type="EMBL" id="QJW97904.1"/>
    </source>
</evidence>
<name>A0A6M5YWS0_9BACT</name>
<proteinExistence type="predicted"/>
<organism evidence="1 2">
    <name type="scientific">Frigoriglobus tundricola</name>
    <dbReference type="NCBI Taxonomy" id="2774151"/>
    <lineage>
        <taxon>Bacteria</taxon>
        <taxon>Pseudomonadati</taxon>
        <taxon>Planctomycetota</taxon>
        <taxon>Planctomycetia</taxon>
        <taxon>Gemmatales</taxon>
        <taxon>Gemmataceae</taxon>
        <taxon>Frigoriglobus</taxon>
    </lineage>
</organism>
<accession>A0A6M5YWS0</accession>
<dbReference type="AlphaFoldDB" id="A0A6M5YWS0"/>
<gene>
    <name evidence="1" type="ORF">FTUN_5484</name>
</gene>
<protein>
    <submittedName>
        <fullName evidence="1">Uncharacterized protein</fullName>
    </submittedName>
</protein>
<keyword evidence="2" id="KW-1185">Reference proteome</keyword>
<evidence type="ECO:0000313" key="2">
    <source>
        <dbReference type="Proteomes" id="UP000503447"/>
    </source>
</evidence>
<reference evidence="2" key="1">
    <citation type="submission" date="2020-05" db="EMBL/GenBank/DDBJ databases">
        <title>Frigoriglobus tundricola gen. nov., sp. nov., a psychrotolerant cellulolytic planctomycete of the family Gemmataceae with two divergent copies of 16S rRNA gene.</title>
        <authorList>
            <person name="Kulichevskaya I.S."/>
            <person name="Ivanova A.A."/>
            <person name="Naumoff D.G."/>
            <person name="Beletsky A.V."/>
            <person name="Rijpstra W.I.C."/>
            <person name="Sinninghe Damste J.S."/>
            <person name="Mardanov A.V."/>
            <person name="Ravin N.V."/>
            <person name="Dedysh S.N."/>
        </authorList>
    </citation>
    <scope>NUCLEOTIDE SEQUENCE [LARGE SCALE GENOMIC DNA]</scope>
    <source>
        <strain evidence="2">PL17</strain>
    </source>
</reference>
<dbReference type="RefSeq" id="WP_171473190.1">
    <property type="nucleotide sequence ID" value="NZ_CP053452.2"/>
</dbReference>
<dbReference type="Proteomes" id="UP000503447">
    <property type="component" value="Chromosome"/>
</dbReference>
<dbReference type="EMBL" id="CP053452">
    <property type="protein sequence ID" value="QJW97904.1"/>
    <property type="molecule type" value="Genomic_DNA"/>
</dbReference>